<feature type="domain" description="Enoyl reductase (ER)" evidence="1">
    <location>
        <begin position="13"/>
        <end position="332"/>
    </location>
</feature>
<dbReference type="PANTHER" id="PTHR45033">
    <property type="match status" value="1"/>
</dbReference>
<organism evidence="2 3">
    <name type="scientific">Pandoraea faecigallinarum</name>
    <dbReference type="NCBI Taxonomy" id="656179"/>
    <lineage>
        <taxon>Bacteria</taxon>
        <taxon>Pseudomonadati</taxon>
        <taxon>Pseudomonadota</taxon>
        <taxon>Betaproteobacteria</taxon>
        <taxon>Burkholderiales</taxon>
        <taxon>Burkholderiaceae</taxon>
        <taxon>Pandoraea</taxon>
    </lineage>
</organism>
<dbReference type="InterPro" id="IPR011032">
    <property type="entry name" value="GroES-like_sf"/>
</dbReference>
<dbReference type="InterPro" id="IPR052711">
    <property type="entry name" value="Zinc_ADH-like"/>
</dbReference>
<evidence type="ECO:0000259" key="1">
    <source>
        <dbReference type="SMART" id="SM00829"/>
    </source>
</evidence>
<dbReference type="SMART" id="SM00829">
    <property type="entry name" value="PKS_ER"/>
    <property type="match status" value="1"/>
</dbReference>
<dbReference type="Proteomes" id="UP000035651">
    <property type="component" value="Chromosome"/>
</dbReference>
<dbReference type="OrthoDB" id="9787435at2"/>
<dbReference type="InterPro" id="IPR013149">
    <property type="entry name" value="ADH-like_C"/>
</dbReference>
<sequence>MTTMQQWQMATLGEGALTLATAEVPAPGPGEVLVRVKAVSLNYRDALMIDTGMGLPVAFPFVPGSDMAGEVVAVGEDVTRVAVGERVINTFWDRWIDGEQAPAGLRIFGGTLQGVLREYAVFDEAALVRAPSTLDDVAASTLTCAGLTAWFALFGTGRKLRPEETVLSIGTGGVALFGAQLALAHGAKAIVVSGSEAKLARAAALGVTHGVLRQGGWSEAVRRLTQDRGVEQVLELAGGDMRESMAALAAGGKVSVIGTLGGDTLQLPVYSMLLKRAHVQGIGVGHRQGLETLVSSIDRHGIVPVVDAVYEFADFGQALAHLRRGAFGKVVVRVSSASGPVA</sequence>
<dbReference type="Gene3D" id="3.90.180.10">
    <property type="entry name" value="Medium-chain alcohol dehydrogenases, catalytic domain"/>
    <property type="match status" value="1"/>
</dbReference>
<reference evidence="2" key="1">
    <citation type="submission" date="2016-06" db="EMBL/GenBank/DDBJ databases">
        <title>Complete Genome Sequence of Pandoraea faecigallinarum DSM-23572.</title>
        <authorList>
            <person name="Yong D."/>
            <person name="Ee R."/>
            <person name="Lim Y.-L."/>
            <person name="Yin W.-F."/>
            <person name="Chan K.-G."/>
        </authorList>
    </citation>
    <scope>NUCLEOTIDE SEQUENCE</scope>
    <source>
        <strain evidence="2">DSM 23572</strain>
    </source>
</reference>
<dbReference type="Pfam" id="PF08240">
    <property type="entry name" value="ADH_N"/>
    <property type="match status" value="1"/>
</dbReference>
<dbReference type="InterPro" id="IPR036291">
    <property type="entry name" value="NAD(P)-bd_dom_sf"/>
</dbReference>
<dbReference type="Gene3D" id="3.40.50.720">
    <property type="entry name" value="NAD(P)-binding Rossmann-like Domain"/>
    <property type="match status" value="1"/>
</dbReference>
<dbReference type="STRING" id="656179.AB870_04205"/>
<dbReference type="EMBL" id="CP011807">
    <property type="protein sequence ID" value="AKM29509.1"/>
    <property type="molecule type" value="Genomic_DNA"/>
</dbReference>
<dbReference type="InterPro" id="IPR013154">
    <property type="entry name" value="ADH-like_N"/>
</dbReference>
<name>A0A0H3WNF7_9BURK</name>
<dbReference type="AlphaFoldDB" id="A0A0H3WNF7"/>
<evidence type="ECO:0000313" key="2">
    <source>
        <dbReference type="EMBL" id="AKM29509.1"/>
    </source>
</evidence>
<gene>
    <name evidence="2" type="ORF">AB870_04205</name>
</gene>
<evidence type="ECO:0000313" key="3">
    <source>
        <dbReference type="Proteomes" id="UP000035651"/>
    </source>
</evidence>
<keyword evidence="3" id="KW-1185">Reference proteome</keyword>
<dbReference type="KEGG" id="pfg:AB870_04205"/>
<dbReference type="CDD" id="cd08276">
    <property type="entry name" value="MDR7"/>
    <property type="match status" value="1"/>
</dbReference>
<protein>
    <submittedName>
        <fullName evidence="2">Alcohol dehydrogenase</fullName>
    </submittedName>
</protein>
<dbReference type="Pfam" id="PF00107">
    <property type="entry name" value="ADH_zinc_N"/>
    <property type="match status" value="1"/>
</dbReference>
<dbReference type="InterPro" id="IPR020843">
    <property type="entry name" value="ER"/>
</dbReference>
<dbReference type="SUPFAM" id="SSF50129">
    <property type="entry name" value="GroES-like"/>
    <property type="match status" value="1"/>
</dbReference>
<dbReference type="SUPFAM" id="SSF51735">
    <property type="entry name" value="NAD(P)-binding Rossmann-fold domains"/>
    <property type="match status" value="1"/>
</dbReference>
<proteinExistence type="predicted"/>
<dbReference type="PATRIC" id="fig|656179.3.peg.927"/>
<dbReference type="PANTHER" id="PTHR45033:SF2">
    <property type="entry name" value="ZINC-TYPE ALCOHOL DEHYDROGENASE-LIKE PROTEIN C1773.06C"/>
    <property type="match status" value="1"/>
</dbReference>
<dbReference type="GO" id="GO:0016491">
    <property type="term" value="F:oxidoreductase activity"/>
    <property type="evidence" value="ECO:0007669"/>
    <property type="project" value="InterPro"/>
</dbReference>
<accession>A0A0H3WNF7</accession>